<evidence type="ECO:0000256" key="3">
    <source>
        <dbReference type="ARBA" id="ARBA00022729"/>
    </source>
</evidence>
<evidence type="ECO:0000313" key="9">
    <source>
        <dbReference type="Proteomes" id="UP000254893"/>
    </source>
</evidence>
<dbReference type="SUPFAM" id="SSF48452">
    <property type="entry name" value="TPR-like"/>
    <property type="match status" value="1"/>
</dbReference>
<evidence type="ECO:0000256" key="1">
    <source>
        <dbReference type="ARBA" id="ARBA00004442"/>
    </source>
</evidence>
<sequence length="437" mass="48146">MKKLKNITSRQFFGIGLSFILLVTACSKEYMDPSRADNNTALGTPQGLTAVAIGLQRVYTLGRTGVLFNSVTTNGFVTNELKLLNAGNIPELQLSTGGSAVDGTNTILANLWTSSNKIVYDADLVLQNADKLGDKKYAAGLIAYTSIFKAMAIGNMAQYWENVPNGVGYNVPFMSRKDAFNKAIEVLDNALKVIEANPISSEFLGRIPKDINIINSLHALKSRYALFSENYKLAYDEAMLVDLTKASSFGFDALSPNTLSAVVTSNNVFQPQNDALGLTGSNMPDPSDKRIAFYTKYRGTSTTPPTIRMKGFADTTVTPFPVYLPGEVILTKAEVLARQNNIPDALKELNKVVTKLPESDPLYKLGAGLPELTGNFTQQQLLNLIYKHRCIELYASGLKIEDMRRFNQPTADRKRNFFPYPFQERDNNTNTPPDPAF</sequence>
<dbReference type="Pfam" id="PF07980">
    <property type="entry name" value="SusD_RagB"/>
    <property type="match status" value="1"/>
</dbReference>
<keyword evidence="3" id="KW-0732">Signal</keyword>
<evidence type="ECO:0000256" key="2">
    <source>
        <dbReference type="ARBA" id="ARBA00006275"/>
    </source>
</evidence>
<dbReference type="AlphaFoldDB" id="A0A380CPI1"/>
<keyword evidence="5" id="KW-0998">Cell outer membrane</keyword>
<evidence type="ECO:0000313" key="8">
    <source>
        <dbReference type="EMBL" id="SUJ24727.1"/>
    </source>
</evidence>
<name>A0A380CPI1_SPHSI</name>
<dbReference type="InterPro" id="IPR012944">
    <property type="entry name" value="SusD_RagB_dom"/>
</dbReference>
<gene>
    <name evidence="8" type="ORF">NCTC11388_03688</name>
</gene>
<comment type="similarity">
    <text evidence="2">Belongs to the SusD family.</text>
</comment>
<evidence type="ECO:0000256" key="6">
    <source>
        <dbReference type="SAM" id="MobiDB-lite"/>
    </source>
</evidence>
<evidence type="ECO:0000256" key="4">
    <source>
        <dbReference type="ARBA" id="ARBA00023136"/>
    </source>
</evidence>
<keyword evidence="4" id="KW-0472">Membrane</keyword>
<accession>A0A380CPI1</accession>
<dbReference type="EMBL" id="UGYW01000002">
    <property type="protein sequence ID" value="SUJ24727.1"/>
    <property type="molecule type" value="Genomic_DNA"/>
</dbReference>
<organism evidence="8 9">
    <name type="scientific">Sphingobacterium spiritivorum</name>
    <name type="common">Flavobacterium spiritivorum</name>
    <dbReference type="NCBI Taxonomy" id="258"/>
    <lineage>
        <taxon>Bacteria</taxon>
        <taxon>Pseudomonadati</taxon>
        <taxon>Bacteroidota</taxon>
        <taxon>Sphingobacteriia</taxon>
        <taxon>Sphingobacteriales</taxon>
        <taxon>Sphingobacteriaceae</taxon>
        <taxon>Sphingobacterium</taxon>
    </lineage>
</organism>
<dbReference type="Gene3D" id="1.25.40.390">
    <property type="match status" value="2"/>
</dbReference>
<comment type="subcellular location">
    <subcellularLocation>
        <location evidence="1">Cell outer membrane</location>
    </subcellularLocation>
</comment>
<dbReference type="RefSeq" id="WP_115171103.1">
    <property type="nucleotide sequence ID" value="NZ_UGYW01000002.1"/>
</dbReference>
<proteinExistence type="inferred from homology"/>
<feature type="region of interest" description="Disordered" evidence="6">
    <location>
        <begin position="418"/>
        <end position="437"/>
    </location>
</feature>
<protein>
    <submittedName>
        <fullName evidence="8">SusD family</fullName>
    </submittedName>
</protein>
<evidence type="ECO:0000259" key="7">
    <source>
        <dbReference type="Pfam" id="PF07980"/>
    </source>
</evidence>
<dbReference type="Proteomes" id="UP000254893">
    <property type="component" value="Unassembled WGS sequence"/>
</dbReference>
<dbReference type="PROSITE" id="PS51257">
    <property type="entry name" value="PROKAR_LIPOPROTEIN"/>
    <property type="match status" value="1"/>
</dbReference>
<dbReference type="GO" id="GO:0009279">
    <property type="term" value="C:cell outer membrane"/>
    <property type="evidence" value="ECO:0007669"/>
    <property type="project" value="UniProtKB-SubCell"/>
</dbReference>
<evidence type="ECO:0000256" key="5">
    <source>
        <dbReference type="ARBA" id="ARBA00023237"/>
    </source>
</evidence>
<feature type="domain" description="RagB/SusD" evidence="7">
    <location>
        <begin position="317"/>
        <end position="419"/>
    </location>
</feature>
<reference evidence="8 9" key="1">
    <citation type="submission" date="2018-06" db="EMBL/GenBank/DDBJ databases">
        <authorList>
            <consortium name="Pathogen Informatics"/>
            <person name="Doyle S."/>
        </authorList>
    </citation>
    <scope>NUCLEOTIDE SEQUENCE [LARGE SCALE GENOMIC DNA]</scope>
    <source>
        <strain evidence="8 9">NCTC11388</strain>
    </source>
</reference>
<dbReference type="InterPro" id="IPR011990">
    <property type="entry name" value="TPR-like_helical_dom_sf"/>
</dbReference>